<comment type="caution">
    <text evidence="1">The sequence shown here is derived from an EMBL/GenBank/DDBJ whole genome shotgun (WGS) entry which is preliminary data.</text>
</comment>
<evidence type="ECO:0000313" key="1">
    <source>
        <dbReference type="EMBL" id="KAG6636488.1"/>
    </source>
</evidence>
<dbReference type="EMBL" id="CM031819">
    <property type="protein sequence ID" value="KAG6636488.1"/>
    <property type="molecule type" value="Genomic_DNA"/>
</dbReference>
<sequence length="365" mass="40801">MGVCRSKFFASQLSHPDCTCIESHCSEFDYDDYVNLLSLLYLPVEAILETLGSVKSAIGILQIDVALHCEEITQSCIQCLEVVPCEDKEDEQILKAVTKLVPIAMPILARIQPIDSSATKNVFVTAILFAMSIGGPYPLFGNELKTFALEQVEYMLGEDEETPLVTADHEVKSVVRIGLSEICSSFEKMLSSLLLESELACETTEDTILLPLSDIEWMCNILPKMNLMKDFVSKWLIEITSKVLEAVGYGNVILPAPNRAQLLKTWLPYIRKMKPLLDAKGSEETSFHYKMSEDLYQNIEGAIVSLILVLPSDDQADILVDWMRTEQLQFPDLSEAVEVWCYRTKSAKRRLGQGLDSVNNATASL</sequence>
<accession>A0A8T1P2J7</accession>
<organism evidence="1 2">
    <name type="scientific">Carya illinoinensis</name>
    <name type="common">Pecan</name>
    <dbReference type="NCBI Taxonomy" id="32201"/>
    <lineage>
        <taxon>Eukaryota</taxon>
        <taxon>Viridiplantae</taxon>
        <taxon>Streptophyta</taxon>
        <taxon>Embryophyta</taxon>
        <taxon>Tracheophyta</taxon>
        <taxon>Spermatophyta</taxon>
        <taxon>Magnoliopsida</taxon>
        <taxon>eudicotyledons</taxon>
        <taxon>Gunneridae</taxon>
        <taxon>Pentapetalae</taxon>
        <taxon>rosids</taxon>
        <taxon>fabids</taxon>
        <taxon>Fagales</taxon>
        <taxon>Juglandaceae</taxon>
        <taxon>Carya</taxon>
    </lineage>
</organism>
<gene>
    <name evidence="1" type="ORF">CIPAW_11G114700</name>
</gene>
<dbReference type="Proteomes" id="UP000811609">
    <property type="component" value="Chromosome 11"/>
</dbReference>
<dbReference type="PANTHER" id="PTHR31060">
    <property type="entry name" value="OSJNBA0011J08.25 PROTEIN-RELATED"/>
    <property type="match status" value="1"/>
</dbReference>
<keyword evidence="2" id="KW-1185">Reference proteome</keyword>
<reference evidence="1" key="1">
    <citation type="submission" date="2020-12" db="EMBL/GenBank/DDBJ databases">
        <title>WGS assembly of Carya illinoinensis cv. Pawnee.</title>
        <authorList>
            <person name="Platts A."/>
            <person name="Shu S."/>
            <person name="Wright S."/>
            <person name="Barry K."/>
            <person name="Edger P."/>
            <person name="Pires J.C."/>
            <person name="Schmutz J."/>
        </authorList>
    </citation>
    <scope>NUCLEOTIDE SEQUENCE</scope>
    <source>
        <tissue evidence="1">Leaf</tissue>
    </source>
</reference>
<dbReference type="PANTHER" id="PTHR31060:SF7">
    <property type="entry name" value="OS06G0129200 PROTEIN"/>
    <property type="match status" value="1"/>
</dbReference>
<evidence type="ECO:0000313" key="2">
    <source>
        <dbReference type="Proteomes" id="UP000811609"/>
    </source>
</evidence>
<dbReference type="AlphaFoldDB" id="A0A8T1P2J7"/>
<proteinExistence type="predicted"/>
<name>A0A8T1P2J7_CARIL</name>
<protein>
    <submittedName>
        <fullName evidence="1">Uncharacterized protein</fullName>
    </submittedName>
</protein>
<dbReference type="InterPro" id="IPR038920">
    <property type="entry name" value="At3g05675-like"/>
</dbReference>